<dbReference type="GO" id="GO:0005634">
    <property type="term" value="C:nucleus"/>
    <property type="evidence" value="ECO:0007669"/>
    <property type="project" value="UniProtKB-SubCell"/>
</dbReference>
<dbReference type="Gene3D" id="3.30.160.60">
    <property type="entry name" value="Classic Zinc Finger"/>
    <property type="match status" value="1"/>
</dbReference>
<dbReference type="GO" id="GO:0030154">
    <property type="term" value="P:cell differentiation"/>
    <property type="evidence" value="ECO:0007669"/>
    <property type="project" value="UniProtKB-KW"/>
</dbReference>
<keyword evidence="13 16" id="KW-0371">Homeobox</keyword>
<dbReference type="CDD" id="cd00086">
    <property type="entry name" value="homeodomain"/>
    <property type="match status" value="2"/>
</dbReference>
<evidence type="ECO:0000256" key="4">
    <source>
        <dbReference type="ARBA" id="ARBA00022491"/>
    </source>
</evidence>
<comment type="function">
    <text evidence="1">Sequence-specific transcription factor which is part of a developmental regulatory system that provides cells with specific positional identities on the anterior-posterior axis.</text>
</comment>
<keyword evidence="15 16" id="KW-0539">Nucleus</keyword>
<dbReference type="AlphaFoldDB" id="A0A674PJV4"/>
<dbReference type="Pfam" id="PF00046">
    <property type="entry name" value="Homeodomain"/>
    <property type="match status" value="1"/>
</dbReference>
<dbReference type="Pfam" id="PF18387">
    <property type="entry name" value="zf_C2H2_ZHX"/>
    <property type="match status" value="1"/>
</dbReference>
<dbReference type="InterPro" id="IPR041057">
    <property type="entry name" value="ZHX_Znf_C2H2"/>
</dbReference>
<dbReference type="SUPFAM" id="SSF46689">
    <property type="entry name" value="Homeodomain-like"/>
    <property type="match status" value="2"/>
</dbReference>
<keyword evidence="9" id="KW-0221">Differentiation</keyword>
<sequence length="702" mass="76948">MSSRRKSSVPCMVRVNDPGQQNQVGDPDPKSLEVLDQRDEQEPPPVREDVEAEAEHGEGSVSGSAFQTKRTRSFTCKYCPFSSPNLSRFKEHVDSEHPNVILNPRYLCTVCNFSTNKFDSLTVHNLVRHPGETNFKFKRLKTKHQTVLEQTVEGPDGSVKDEESTERLGAGSVFPATVKTPESLQALYKQQEVSQLDHLVQKDQITAVTINGTVIIPEPAFLRGLSHVAPLLQRPPNFQSVPKVAVPLNTTKYNPSLDHNATLITSFNRFPYPTHAELSWLTAASKHPEEQIRIWFTTQRLKQGITWSPEEVEEARKKMFNGSVPPAHHAFAVLPAAHESSQQPLGPTVRQPTTTPTPLVAGGASSAHKRAHLTTIFGPEPKRPVMAVAPHSADDKILMAPPPPPPPPQKERLPMANGASDCKWPGDLSSPAPNNGITECGVPKADLQQKSSVLTQFPLLERMKGKTAEQLKVLEEYFLRNSFPSQGDVDHLAGSAQLSPQEIGSWFVERRALRDNLEQALLSSMGAKRAAPGGLKMKQQLNGTHKPGAVAPSVTNPNSFSVPPDCQSLTLLRDSLAQNPWPSPEELSRLECRTAPPRSDLPCWFPDGRLYSGSTDPADHFHKNRANGGQGKNSNTHDPLGVPGSVQQSGTTELKNGGVLEGSQELFGSWLLDGRLHGRRELLLDRDRKLADDASGRLVEGG</sequence>
<feature type="DNA-binding region" description="Homeobox" evidence="16">
    <location>
        <begin position="469"/>
        <end position="518"/>
    </location>
</feature>
<reference evidence="20" key="2">
    <citation type="submission" date="2025-08" db="UniProtKB">
        <authorList>
            <consortium name="Ensembl"/>
        </authorList>
    </citation>
    <scope>IDENTIFICATION</scope>
</reference>
<feature type="DNA-binding region" description="Homeobox" evidence="16">
    <location>
        <begin position="265"/>
        <end position="307"/>
    </location>
</feature>
<dbReference type="InterPro" id="IPR036236">
    <property type="entry name" value="Znf_C2H2_sf"/>
</dbReference>
<evidence type="ECO:0000256" key="15">
    <source>
        <dbReference type="ARBA" id="ARBA00023242"/>
    </source>
</evidence>
<dbReference type="GO" id="GO:0003677">
    <property type="term" value="F:DNA binding"/>
    <property type="evidence" value="ECO:0007669"/>
    <property type="project" value="UniProtKB-UniRule"/>
</dbReference>
<dbReference type="InterPro" id="IPR001356">
    <property type="entry name" value="HD"/>
</dbReference>
<keyword evidence="21" id="KW-1185">Reference proteome</keyword>
<keyword evidence="11" id="KW-0805">Transcription regulation</keyword>
<dbReference type="GO" id="GO:0000981">
    <property type="term" value="F:DNA-binding transcription factor activity, RNA polymerase II-specific"/>
    <property type="evidence" value="ECO:0007669"/>
    <property type="project" value="TreeGrafter"/>
</dbReference>
<keyword evidence="10" id="KW-0862">Zinc</keyword>
<evidence type="ECO:0000256" key="5">
    <source>
        <dbReference type="ARBA" id="ARBA00022553"/>
    </source>
</evidence>
<evidence type="ECO:0000256" key="18">
    <source>
        <dbReference type="SAM" id="MobiDB-lite"/>
    </source>
</evidence>
<evidence type="ECO:0000313" key="20">
    <source>
        <dbReference type="Ensembl" id="ENSTRUP00000085903.1"/>
    </source>
</evidence>
<feature type="region of interest" description="Disordered" evidence="18">
    <location>
        <begin position="340"/>
        <end position="367"/>
    </location>
</feature>
<keyword evidence="4" id="KW-0678">Repressor</keyword>
<dbReference type="Ensembl" id="ENSTRUT00000090002.1">
    <property type="protein sequence ID" value="ENSTRUP00000085903.1"/>
    <property type="gene ID" value="ENSTRUG00000032048.1"/>
</dbReference>
<feature type="region of interest" description="Disordered" evidence="18">
    <location>
        <begin position="1"/>
        <end position="66"/>
    </location>
</feature>
<accession>A0A674PJV4</accession>
<evidence type="ECO:0000313" key="21">
    <source>
        <dbReference type="Proteomes" id="UP000005226"/>
    </source>
</evidence>
<dbReference type="PROSITE" id="PS50071">
    <property type="entry name" value="HOMEOBOX_2"/>
    <property type="match status" value="2"/>
</dbReference>
<evidence type="ECO:0000256" key="9">
    <source>
        <dbReference type="ARBA" id="ARBA00022782"/>
    </source>
</evidence>
<evidence type="ECO:0000256" key="16">
    <source>
        <dbReference type="PROSITE-ProRule" id="PRU00108"/>
    </source>
</evidence>
<feature type="region of interest" description="Disordered" evidence="18">
    <location>
        <begin position="615"/>
        <end position="656"/>
    </location>
</feature>
<feature type="domain" description="Homeobox" evidence="19">
    <location>
        <begin position="467"/>
        <end position="517"/>
    </location>
</feature>
<evidence type="ECO:0000256" key="14">
    <source>
        <dbReference type="ARBA" id="ARBA00023163"/>
    </source>
</evidence>
<dbReference type="Proteomes" id="UP000005226">
    <property type="component" value="Chromosome 12"/>
</dbReference>
<keyword evidence="7" id="KW-0677">Repeat</keyword>
<dbReference type="FunFam" id="1.10.10.60:FF:000062">
    <property type="entry name" value="zinc fingers and homeoboxes protein 3"/>
    <property type="match status" value="1"/>
</dbReference>
<evidence type="ECO:0000256" key="11">
    <source>
        <dbReference type="ARBA" id="ARBA00023015"/>
    </source>
</evidence>
<dbReference type="GeneTree" id="ENSGT00950000182893"/>
<evidence type="ECO:0000256" key="3">
    <source>
        <dbReference type="ARBA" id="ARBA00007440"/>
    </source>
</evidence>
<reference evidence="20 21" key="1">
    <citation type="journal article" date="2011" name="Genome Biol. Evol.">
        <title>Integration of the genetic map and genome assembly of fugu facilitates insights into distinct features of genome evolution in teleosts and mammals.</title>
        <authorList>
            <person name="Kai W."/>
            <person name="Kikuchi K."/>
            <person name="Tohari S."/>
            <person name="Chew A.K."/>
            <person name="Tay A."/>
            <person name="Fujiwara A."/>
            <person name="Hosoya S."/>
            <person name="Suetake H."/>
            <person name="Naruse K."/>
            <person name="Brenner S."/>
            <person name="Suzuki Y."/>
            <person name="Venkatesh B."/>
        </authorList>
    </citation>
    <scope>NUCLEOTIDE SEQUENCE [LARGE SCALE GENOMIC DNA]</scope>
</reference>
<keyword evidence="14" id="KW-0804">Transcription</keyword>
<dbReference type="GO" id="GO:0008270">
    <property type="term" value="F:zinc ion binding"/>
    <property type="evidence" value="ECO:0007669"/>
    <property type="project" value="UniProtKB-KW"/>
</dbReference>
<evidence type="ECO:0000256" key="7">
    <source>
        <dbReference type="ARBA" id="ARBA00022737"/>
    </source>
</evidence>
<evidence type="ECO:0000256" key="13">
    <source>
        <dbReference type="ARBA" id="ARBA00023155"/>
    </source>
</evidence>
<evidence type="ECO:0000259" key="19">
    <source>
        <dbReference type="PROSITE" id="PS50071"/>
    </source>
</evidence>
<comment type="similarity">
    <text evidence="3">Belongs to the ZHX family.</text>
</comment>
<organism evidence="20 21">
    <name type="scientific">Takifugu rubripes</name>
    <name type="common">Japanese pufferfish</name>
    <name type="synonym">Fugu rubripes</name>
    <dbReference type="NCBI Taxonomy" id="31033"/>
    <lineage>
        <taxon>Eukaryota</taxon>
        <taxon>Metazoa</taxon>
        <taxon>Chordata</taxon>
        <taxon>Craniata</taxon>
        <taxon>Vertebrata</taxon>
        <taxon>Euteleostomi</taxon>
        <taxon>Actinopterygii</taxon>
        <taxon>Neopterygii</taxon>
        <taxon>Teleostei</taxon>
        <taxon>Neoteleostei</taxon>
        <taxon>Acanthomorphata</taxon>
        <taxon>Eupercaria</taxon>
        <taxon>Tetraodontiformes</taxon>
        <taxon>Tetradontoidea</taxon>
        <taxon>Tetraodontidae</taxon>
        <taxon>Takifugu</taxon>
    </lineage>
</organism>
<dbReference type="PANTHER" id="PTHR15467:SF5">
    <property type="entry name" value="ZINC FINGERS AND HOMEOBOXES PROTEIN 2"/>
    <property type="match status" value="1"/>
</dbReference>
<dbReference type="InterPro" id="IPR009057">
    <property type="entry name" value="Homeodomain-like_sf"/>
</dbReference>
<feature type="compositionally biased region" description="Polar residues" evidence="18">
    <location>
        <begin position="645"/>
        <end position="654"/>
    </location>
</feature>
<dbReference type="PANTHER" id="PTHR15467">
    <property type="entry name" value="ZINC-FINGERS AND HOMEOBOXES RELATED"/>
    <property type="match status" value="1"/>
</dbReference>
<dbReference type="InterPro" id="IPR013087">
    <property type="entry name" value="Znf_C2H2_type"/>
</dbReference>
<feature type="domain" description="Homeobox" evidence="19">
    <location>
        <begin position="263"/>
        <end position="306"/>
    </location>
</feature>
<keyword evidence="8" id="KW-0863">Zinc-finger</keyword>
<evidence type="ECO:0000256" key="17">
    <source>
        <dbReference type="RuleBase" id="RU000682"/>
    </source>
</evidence>
<name>A0A674PJV4_TAKRU</name>
<dbReference type="SUPFAM" id="SSF57667">
    <property type="entry name" value="beta-beta-alpha zinc fingers"/>
    <property type="match status" value="2"/>
</dbReference>
<reference evidence="20" key="3">
    <citation type="submission" date="2025-09" db="UniProtKB">
        <authorList>
            <consortium name="Ensembl"/>
        </authorList>
    </citation>
    <scope>IDENTIFICATION</scope>
</reference>
<keyword evidence="12 16" id="KW-0238">DNA-binding</keyword>
<comment type="subcellular location">
    <subcellularLocation>
        <location evidence="2 16 17">Nucleus</location>
    </subcellularLocation>
</comment>
<evidence type="ECO:0000256" key="6">
    <source>
        <dbReference type="ARBA" id="ARBA00022723"/>
    </source>
</evidence>
<evidence type="ECO:0000256" key="8">
    <source>
        <dbReference type="ARBA" id="ARBA00022771"/>
    </source>
</evidence>
<dbReference type="Gene3D" id="1.10.10.60">
    <property type="entry name" value="Homeodomain-like"/>
    <property type="match status" value="2"/>
</dbReference>
<feature type="region of interest" description="Disordered" evidence="18">
    <location>
        <begin position="527"/>
        <end position="558"/>
    </location>
</feature>
<dbReference type="SMART" id="SM00355">
    <property type="entry name" value="ZnF_C2H2"/>
    <property type="match status" value="2"/>
</dbReference>
<proteinExistence type="inferred from homology"/>
<protein>
    <submittedName>
        <fullName evidence="20">Zinc fingers and homeoboxes 2</fullName>
    </submittedName>
</protein>
<feature type="compositionally biased region" description="Basic and acidic residues" evidence="18">
    <location>
        <begin position="27"/>
        <end position="58"/>
    </location>
</feature>
<evidence type="ECO:0000256" key="2">
    <source>
        <dbReference type="ARBA" id="ARBA00004123"/>
    </source>
</evidence>
<evidence type="ECO:0000256" key="1">
    <source>
        <dbReference type="ARBA" id="ARBA00003263"/>
    </source>
</evidence>
<keyword evidence="6" id="KW-0479">Metal-binding</keyword>
<keyword evidence="5" id="KW-0597">Phosphoprotein</keyword>
<evidence type="ECO:0000256" key="10">
    <source>
        <dbReference type="ARBA" id="ARBA00022833"/>
    </source>
</evidence>
<dbReference type="SMART" id="SM00389">
    <property type="entry name" value="HOX"/>
    <property type="match status" value="2"/>
</dbReference>
<evidence type="ECO:0000256" key="12">
    <source>
        <dbReference type="ARBA" id="ARBA00023125"/>
    </source>
</evidence>